<feature type="compositionally biased region" description="Basic and acidic residues" evidence="1">
    <location>
        <begin position="21"/>
        <end position="63"/>
    </location>
</feature>
<sequence length="63" mass="7653">MAVRDCLSYVRLKLRSMMMADKAKQPQSEERRKEPEADKAPEFDPWEAEFKRDLQRNDRDFDF</sequence>
<proteinExistence type="predicted"/>
<dbReference type="AlphaFoldDB" id="A0A6A7ZV47"/>
<accession>A0A6A7ZV47</accession>
<reference evidence="2" key="1">
    <citation type="journal article" date="2013" name="Genome Biol.">
        <title>Comparative genomics of the core and accessory genomes of 48 Sinorhizobium strains comprising five genospecies.</title>
        <authorList>
            <person name="Sugawara M."/>
            <person name="Epstein B."/>
            <person name="Badgley B.D."/>
            <person name="Unno T."/>
            <person name="Xu L."/>
            <person name="Reese J."/>
            <person name="Gyaneshwar P."/>
            <person name="Denny R."/>
            <person name="Mudge J."/>
            <person name="Bharti A.K."/>
            <person name="Farmer A.D."/>
            <person name="May G.D."/>
            <person name="Woodward J.E."/>
            <person name="Medigue C."/>
            <person name="Vallenet D."/>
            <person name="Lajus A."/>
            <person name="Rouy Z."/>
            <person name="Martinez-Vaz B."/>
            <person name="Tiffin P."/>
            <person name="Young N.D."/>
            <person name="Sadowsky M.J."/>
        </authorList>
    </citation>
    <scope>NUCLEOTIDE SEQUENCE</scope>
    <source>
        <strain evidence="2">M30</strain>
    </source>
</reference>
<name>A0A6A7ZV47_RHIML</name>
<evidence type="ECO:0000313" key="2">
    <source>
        <dbReference type="EMBL" id="MQW06564.1"/>
    </source>
</evidence>
<organism evidence="2">
    <name type="scientific">Rhizobium meliloti</name>
    <name type="common">Ensifer meliloti</name>
    <name type="synonym">Sinorhizobium meliloti</name>
    <dbReference type="NCBI Taxonomy" id="382"/>
    <lineage>
        <taxon>Bacteria</taxon>
        <taxon>Pseudomonadati</taxon>
        <taxon>Pseudomonadota</taxon>
        <taxon>Alphaproteobacteria</taxon>
        <taxon>Hyphomicrobiales</taxon>
        <taxon>Rhizobiaceae</taxon>
        <taxon>Sinorhizobium/Ensifer group</taxon>
        <taxon>Sinorhizobium</taxon>
    </lineage>
</organism>
<comment type="caution">
    <text evidence="2">The sequence shown here is derived from an EMBL/GenBank/DDBJ whole genome shotgun (WGS) entry which is preliminary data.</text>
</comment>
<dbReference type="EMBL" id="WISP01000172">
    <property type="protein sequence ID" value="MQW06564.1"/>
    <property type="molecule type" value="Genomic_DNA"/>
</dbReference>
<protein>
    <submittedName>
        <fullName evidence="2">Uncharacterized protein</fullName>
    </submittedName>
</protein>
<evidence type="ECO:0000256" key="1">
    <source>
        <dbReference type="SAM" id="MobiDB-lite"/>
    </source>
</evidence>
<gene>
    <name evidence="2" type="ORF">GHK45_23415</name>
</gene>
<feature type="region of interest" description="Disordered" evidence="1">
    <location>
        <begin position="18"/>
        <end position="63"/>
    </location>
</feature>